<keyword evidence="2" id="KW-1003">Cell membrane</keyword>
<evidence type="ECO:0000256" key="5">
    <source>
        <dbReference type="ARBA" id="ARBA00022989"/>
    </source>
</evidence>
<dbReference type="Pfam" id="PF13624">
    <property type="entry name" value="SurA_N_3"/>
    <property type="match status" value="1"/>
</dbReference>
<name>A0A2V2A7D0_PSYIM</name>
<dbReference type="SUPFAM" id="SSF54534">
    <property type="entry name" value="FKBP-like"/>
    <property type="match status" value="1"/>
</dbReference>
<evidence type="ECO:0000256" key="6">
    <source>
        <dbReference type="ARBA" id="ARBA00023136"/>
    </source>
</evidence>
<dbReference type="GO" id="GO:0005886">
    <property type="term" value="C:plasma membrane"/>
    <property type="evidence" value="ECO:0007669"/>
    <property type="project" value="UniProtKB-SubCell"/>
</dbReference>
<dbReference type="Proteomes" id="UP000245655">
    <property type="component" value="Unassembled WGS sequence"/>
</dbReference>
<dbReference type="InterPro" id="IPR046357">
    <property type="entry name" value="PPIase_dom_sf"/>
</dbReference>
<dbReference type="GeneID" id="60254654"/>
<evidence type="ECO:0000256" key="3">
    <source>
        <dbReference type="ARBA" id="ARBA00022519"/>
    </source>
</evidence>
<gene>
    <name evidence="13" type="ORF">C8D84_103206</name>
</gene>
<dbReference type="SUPFAM" id="SSF109998">
    <property type="entry name" value="Triger factor/SurA peptide-binding domain-like"/>
    <property type="match status" value="1"/>
</dbReference>
<comment type="caution">
    <text evidence="13">The sequence shown here is derived from an EMBL/GenBank/DDBJ whole genome shotgun (WGS) entry which is preliminary data.</text>
</comment>
<dbReference type="PROSITE" id="PS01096">
    <property type="entry name" value="PPIC_PPIASE_1"/>
    <property type="match status" value="1"/>
</dbReference>
<keyword evidence="11" id="KW-0697">Rotamase</keyword>
<dbReference type="RefSeq" id="WP_060490720.1">
    <property type="nucleotide sequence ID" value="NZ_CAJGZY010000010.1"/>
</dbReference>
<proteinExistence type="inferred from homology"/>
<dbReference type="PANTHER" id="PTHR47529">
    <property type="entry name" value="PEPTIDYL-PROLYL CIS-TRANS ISOMERASE D"/>
    <property type="match status" value="1"/>
</dbReference>
<evidence type="ECO:0000256" key="9">
    <source>
        <dbReference type="ARBA" id="ARBA00040743"/>
    </source>
</evidence>
<dbReference type="InterPro" id="IPR027304">
    <property type="entry name" value="Trigger_fact/SurA_dom_sf"/>
</dbReference>
<sequence length="624" mass="68946">MDKLRDFLKSWPGRILLILCLSPLALLGVESYFGGGVDPNQVAQVGEASVGLSEYQTAVNNRRTEILEQVDDASLLNEDVLHEQVLKGLIDRTLLEQQAGKLGMTVSDDTINRLLREEEIFKDAEGNFSNDQFSNFLRQRGMTKDQLFAEFRNQLSLDQLNASIVGTAVYPMQAVSQLIDLQLESRNIWLHRFNWQDYVDQVKLSKGDIQAYYDANKDTLKSAAMVDLAYLQLSPKTIQVNEVTEEDLQQQYEAYKQGLAVVDERKISQILLTGKDAKTRATKIKARLDKGESFAALAKTESDDPSGATGGDIGTFNPSVFGNDAAAVEQALEGLSVGDVTAPIKTSFGYQIFTVTEDNGSKIPSLESMRAELTAKAKEYKRQEIYADKVTAINDLAADGFSIEDIAQQENVTLKRIKDYRKENNKSELSQPAVIKQAFDEFTIQDQAVTAGIEVGNGTVWVQPSNYRPTKTLSLAAATPKITQILRQEKATALALKEAKKLAAGIKTPADINKQPVRFQSLGEVNRQTTLLTEKERGLAFSQQAANNGVVAIASETEMGATLLVGDRIKTEEQSPLSDVQRAQTAAIIRDNLGQDQLQDYLDYLRLVYKVEINDANIANAQGR</sequence>
<protein>
    <recommendedName>
        <fullName evidence="9">Periplasmic chaperone PpiD</fullName>
    </recommendedName>
    <alternativeName>
        <fullName evidence="10">Periplasmic folding chaperone</fullName>
    </alternativeName>
</protein>
<dbReference type="InterPro" id="IPR023058">
    <property type="entry name" value="PPIase_PpiC_CS"/>
</dbReference>
<keyword evidence="4" id="KW-0812">Transmembrane</keyword>
<evidence type="ECO:0000256" key="4">
    <source>
        <dbReference type="ARBA" id="ARBA00022692"/>
    </source>
</evidence>
<keyword evidence="14" id="KW-1185">Reference proteome</keyword>
<evidence type="ECO:0000256" key="8">
    <source>
        <dbReference type="ARBA" id="ARBA00038408"/>
    </source>
</evidence>
<evidence type="ECO:0000313" key="14">
    <source>
        <dbReference type="Proteomes" id="UP000245655"/>
    </source>
</evidence>
<dbReference type="InterPro" id="IPR000297">
    <property type="entry name" value="PPIase_PpiC"/>
</dbReference>
<dbReference type="PANTHER" id="PTHR47529:SF1">
    <property type="entry name" value="PERIPLASMIC CHAPERONE PPID"/>
    <property type="match status" value="1"/>
</dbReference>
<evidence type="ECO:0000256" key="7">
    <source>
        <dbReference type="ARBA" id="ARBA00023186"/>
    </source>
</evidence>
<keyword evidence="11 13" id="KW-0413">Isomerase</keyword>
<dbReference type="AlphaFoldDB" id="A0A2V2A7D0"/>
<dbReference type="Pfam" id="PF00639">
    <property type="entry name" value="Rotamase"/>
    <property type="match status" value="1"/>
</dbReference>
<dbReference type="PROSITE" id="PS50198">
    <property type="entry name" value="PPIC_PPIASE_2"/>
    <property type="match status" value="1"/>
</dbReference>
<comment type="subcellular location">
    <subcellularLocation>
        <location evidence="1">Cell inner membrane</location>
        <topology evidence="1">Single-pass type II membrane protein</topology>
        <orientation evidence="1">Periplasmic side</orientation>
    </subcellularLocation>
</comment>
<dbReference type="Gene3D" id="3.10.50.40">
    <property type="match status" value="1"/>
</dbReference>
<dbReference type="EMBL" id="QGGM01000003">
    <property type="protein sequence ID" value="PWK14179.1"/>
    <property type="molecule type" value="Genomic_DNA"/>
</dbReference>
<dbReference type="Gene3D" id="1.10.4030.10">
    <property type="entry name" value="Porin chaperone SurA, peptide-binding domain"/>
    <property type="match status" value="1"/>
</dbReference>
<evidence type="ECO:0000256" key="10">
    <source>
        <dbReference type="ARBA" id="ARBA00042775"/>
    </source>
</evidence>
<evidence type="ECO:0000313" key="13">
    <source>
        <dbReference type="EMBL" id="PWK14179.1"/>
    </source>
</evidence>
<keyword evidence="6" id="KW-0472">Membrane</keyword>
<evidence type="ECO:0000256" key="11">
    <source>
        <dbReference type="PROSITE-ProRule" id="PRU00278"/>
    </source>
</evidence>
<evidence type="ECO:0000256" key="2">
    <source>
        <dbReference type="ARBA" id="ARBA00022475"/>
    </source>
</evidence>
<keyword evidence="3" id="KW-0997">Cell inner membrane</keyword>
<comment type="similarity">
    <text evidence="8">Belongs to the PpiD chaperone family.</text>
</comment>
<accession>A0A2V2A7D0</accession>
<dbReference type="InterPro" id="IPR052029">
    <property type="entry name" value="PpiD_chaperone"/>
</dbReference>
<evidence type="ECO:0000259" key="12">
    <source>
        <dbReference type="PROSITE" id="PS50198"/>
    </source>
</evidence>
<feature type="domain" description="PpiC" evidence="12">
    <location>
        <begin position="262"/>
        <end position="357"/>
    </location>
</feature>
<keyword evidence="5" id="KW-1133">Transmembrane helix</keyword>
<reference evidence="13 14" key="1">
    <citation type="submission" date="2018-05" db="EMBL/GenBank/DDBJ databases">
        <title>Genomic Encyclopedia of Type Strains, Phase IV (KMG-IV): sequencing the most valuable type-strain genomes for metagenomic binning, comparative biology and taxonomic classification.</title>
        <authorList>
            <person name="Goeker M."/>
        </authorList>
    </citation>
    <scope>NUCLEOTIDE SEQUENCE [LARGE SCALE GENOMIC DNA]</scope>
    <source>
        <strain evidence="13 14">DSM 7229</strain>
    </source>
</reference>
<evidence type="ECO:0000256" key="1">
    <source>
        <dbReference type="ARBA" id="ARBA00004382"/>
    </source>
</evidence>
<dbReference type="GO" id="GO:0003755">
    <property type="term" value="F:peptidyl-prolyl cis-trans isomerase activity"/>
    <property type="evidence" value="ECO:0007669"/>
    <property type="project" value="UniProtKB-KW"/>
</dbReference>
<keyword evidence="7" id="KW-0143">Chaperone</keyword>
<organism evidence="13 14">
    <name type="scientific">Psychrobacter immobilis</name>
    <dbReference type="NCBI Taxonomy" id="498"/>
    <lineage>
        <taxon>Bacteria</taxon>
        <taxon>Pseudomonadati</taxon>
        <taxon>Pseudomonadota</taxon>
        <taxon>Gammaproteobacteria</taxon>
        <taxon>Moraxellales</taxon>
        <taxon>Moraxellaceae</taxon>
        <taxon>Psychrobacter</taxon>
    </lineage>
</organism>